<dbReference type="InterPro" id="IPR001173">
    <property type="entry name" value="Glyco_trans_2-like"/>
</dbReference>
<dbReference type="AlphaFoldDB" id="A0AAE6ZW99"/>
<dbReference type="CDD" id="cd00761">
    <property type="entry name" value="Glyco_tranf_GTA_type"/>
    <property type="match status" value="1"/>
</dbReference>
<evidence type="ECO:0000256" key="1">
    <source>
        <dbReference type="ARBA" id="ARBA00004236"/>
    </source>
</evidence>
<keyword evidence="3" id="KW-0997">Cell inner membrane</keyword>
<dbReference type="Pfam" id="PF00535">
    <property type="entry name" value="Glycos_transf_2"/>
    <property type="match status" value="1"/>
</dbReference>
<gene>
    <name evidence="8" type="ORF">HGP31_13345</name>
</gene>
<reference evidence="8 9" key="1">
    <citation type="submission" date="2020-04" db="EMBL/GenBank/DDBJ databases">
        <authorList>
            <person name="Yao Y."/>
            <person name="He Z."/>
        </authorList>
    </citation>
    <scope>NUCLEOTIDE SEQUENCE [LARGE SCALE GENOMIC DNA]</scope>
    <source>
        <strain evidence="8 9">CY-1</strain>
    </source>
</reference>
<dbReference type="EMBL" id="CP051487">
    <property type="protein sequence ID" value="QJC79251.1"/>
    <property type="molecule type" value="Genomic_DNA"/>
</dbReference>
<dbReference type="RefSeq" id="WP_168757912.1">
    <property type="nucleotide sequence ID" value="NZ_CP051487.1"/>
</dbReference>
<keyword evidence="5" id="KW-0808">Transferase</keyword>
<dbReference type="SUPFAM" id="SSF53448">
    <property type="entry name" value="Nucleotide-diphospho-sugar transferases"/>
    <property type="match status" value="1"/>
</dbReference>
<dbReference type="InterPro" id="IPR029044">
    <property type="entry name" value="Nucleotide-diphossugar_trans"/>
</dbReference>
<evidence type="ECO:0000256" key="2">
    <source>
        <dbReference type="ARBA" id="ARBA00022475"/>
    </source>
</evidence>
<evidence type="ECO:0000256" key="6">
    <source>
        <dbReference type="ARBA" id="ARBA00023136"/>
    </source>
</evidence>
<dbReference type="PANTHER" id="PTHR43646:SF2">
    <property type="entry name" value="GLYCOSYLTRANSFERASE 2-LIKE DOMAIN-CONTAINING PROTEIN"/>
    <property type="match status" value="1"/>
</dbReference>
<dbReference type="Proteomes" id="UP000501367">
    <property type="component" value="Chromosome"/>
</dbReference>
<dbReference type="KEGG" id="pum:HGP31_13345"/>
<keyword evidence="4" id="KW-0328">Glycosyltransferase</keyword>
<evidence type="ECO:0000313" key="9">
    <source>
        <dbReference type="Proteomes" id="UP000501367"/>
    </source>
</evidence>
<dbReference type="GeneID" id="72194572"/>
<sequence>MIGVIVPVHNEEQRLEECIESLLAAAFHQDLDREEVRILIVLDDCTDTSLDIAQAYGVWTLSCTHRNVGKTRAQGAEHLLAADARWLAFTDADSVVPDSWLVEQIRFNADAVCGLVEVNDWSEHSERVRERYHANYHPVEGHRHIHGANLGVSSAAYRKAGGFQALPAHEDVQLVADLERSGARIMWTAGNPVTTSARQHCRCREGFGDYLKSLAG</sequence>
<evidence type="ECO:0000256" key="5">
    <source>
        <dbReference type="ARBA" id="ARBA00022679"/>
    </source>
</evidence>
<comment type="subcellular location">
    <subcellularLocation>
        <location evidence="1">Cell membrane</location>
    </subcellularLocation>
</comment>
<keyword evidence="6" id="KW-0472">Membrane</keyword>
<dbReference type="PANTHER" id="PTHR43646">
    <property type="entry name" value="GLYCOSYLTRANSFERASE"/>
    <property type="match status" value="1"/>
</dbReference>
<dbReference type="GO" id="GO:0016757">
    <property type="term" value="F:glycosyltransferase activity"/>
    <property type="evidence" value="ECO:0007669"/>
    <property type="project" value="UniProtKB-KW"/>
</dbReference>
<dbReference type="Gene3D" id="3.90.550.10">
    <property type="entry name" value="Spore Coat Polysaccharide Biosynthesis Protein SpsA, Chain A"/>
    <property type="match status" value="1"/>
</dbReference>
<evidence type="ECO:0000256" key="4">
    <source>
        <dbReference type="ARBA" id="ARBA00022676"/>
    </source>
</evidence>
<evidence type="ECO:0000313" key="8">
    <source>
        <dbReference type="EMBL" id="QJC79251.1"/>
    </source>
</evidence>
<keyword evidence="2" id="KW-1003">Cell membrane</keyword>
<proteinExistence type="predicted"/>
<name>A0AAE6ZW99_9PSED</name>
<evidence type="ECO:0000256" key="3">
    <source>
        <dbReference type="ARBA" id="ARBA00022519"/>
    </source>
</evidence>
<accession>A0AAE6ZW99</accession>
<protein>
    <submittedName>
        <fullName evidence="8">Glycosyltransferase family 2 protein</fullName>
    </submittedName>
</protein>
<evidence type="ECO:0000259" key="7">
    <source>
        <dbReference type="Pfam" id="PF00535"/>
    </source>
</evidence>
<feature type="domain" description="Glycosyltransferase 2-like" evidence="7">
    <location>
        <begin position="4"/>
        <end position="132"/>
    </location>
</feature>
<dbReference type="GO" id="GO:0005886">
    <property type="term" value="C:plasma membrane"/>
    <property type="evidence" value="ECO:0007669"/>
    <property type="project" value="UniProtKB-SubCell"/>
</dbReference>
<organism evidence="8 9">
    <name type="scientific">Pseudomonas umsongensis</name>
    <dbReference type="NCBI Taxonomy" id="198618"/>
    <lineage>
        <taxon>Bacteria</taxon>
        <taxon>Pseudomonadati</taxon>
        <taxon>Pseudomonadota</taxon>
        <taxon>Gammaproteobacteria</taxon>
        <taxon>Pseudomonadales</taxon>
        <taxon>Pseudomonadaceae</taxon>
        <taxon>Pseudomonas</taxon>
    </lineage>
</organism>